<evidence type="ECO:0000313" key="2">
    <source>
        <dbReference type="Proteomes" id="UP001151760"/>
    </source>
</evidence>
<dbReference type="Proteomes" id="UP001151760">
    <property type="component" value="Unassembled WGS sequence"/>
</dbReference>
<protein>
    <submittedName>
        <fullName evidence="1">ALP1-like protein</fullName>
    </submittedName>
</protein>
<organism evidence="1 2">
    <name type="scientific">Tanacetum coccineum</name>
    <dbReference type="NCBI Taxonomy" id="301880"/>
    <lineage>
        <taxon>Eukaryota</taxon>
        <taxon>Viridiplantae</taxon>
        <taxon>Streptophyta</taxon>
        <taxon>Embryophyta</taxon>
        <taxon>Tracheophyta</taxon>
        <taxon>Spermatophyta</taxon>
        <taxon>Magnoliopsida</taxon>
        <taxon>eudicotyledons</taxon>
        <taxon>Gunneridae</taxon>
        <taxon>Pentapetalae</taxon>
        <taxon>asterids</taxon>
        <taxon>campanulids</taxon>
        <taxon>Asterales</taxon>
        <taxon>Asteraceae</taxon>
        <taxon>Asteroideae</taxon>
        <taxon>Anthemideae</taxon>
        <taxon>Anthemidinae</taxon>
        <taxon>Tanacetum</taxon>
    </lineage>
</organism>
<reference evidence="1" key="2">
    <citation type="submission" date="2022-01" db="EMBL/GenBank/DDBJ databases">
        <authorList>
            <person name="Yamashiro T."/>
            <person name="Shiraishi A."/>
            <person name="Satake H."/>
            <person name="Nakayama K."/>
        </authorList>
    </citation>
    <scope>NUCLEOTIDE SEQUENCE</scope>
</reference>
<comment type="caution">
    <text evidence="1">The sequence shown here is derived from an EMBL/GenBank/DDBJ whole genome shotgun (WGS) entry which is preliminary data.</text>
</comment>
<dbReference type="InterPro" id="IPR006912">
    <property type="entry name" value="Harbinger_derived_prot"/>
</dbReference>
<dbReference type="EMBL" id="BQNB010015640">
    <property type="protein sequence ID" value="GJT42385.1"/>
    <property type="molecule type" value="Genomic_DNA"/>
</dbReference>
<gene>
    <name evidence="1" type="ORF">Tco_0951100</name>
</gene>
<proteinExistence type="predicted"/>
<dbReference type="PANTHER" id="PTHR47150">
    <property type="entry name" value="OS12G0169200 PROTEIN"/>
    <property type="match status" value="1"/>
</dbReference>
<name>A0ABQ5DTK1_9ASTR</name>
<sequence length="113" mass="13017">MLEAVASYDLWIWQAFFGVAGANNDLTVLINSQFFDDLLDDIAPMAPFEVNGVIFEKGYYLVDDIYPQWSSFVKSFWVAISEKNALFKRKQENARKDVERSFGVIQGPWHIIC</sequence>
<accession>A0ABQ5DTK1</accession>
<keyword evidence="2" id="KW-1185">Reference proteome</keyword>
<evidence type="ECO:0000313" key="1">
    <source>
        <dbReference type="EMBL" id="GJT42385.1"/>
    </source>
</evidence>
<dbReference type="Pfam" id="PF04827">
    <property type="entry name" value="Plant_tran"/>
    <property type="match status" value="1"/>
</dbReference>
<dbReference type="PANTHER" id="PTHR47150:SF5">
    <property type="entry name" value="OS07G0546750 PROTEIN"/>
    <property type="match status" value="1"/>
</dbReference>
<reference evidence="1" key="1">
    <citation type="journal article" date="2022" name="Int. J. Mol. Sci.">
        <title>Draft Genome of Tanacetum Coccineum: Genomic Comparison of Closely Related Tanacetum-Family Plants.</title>
        <authorList>
            <person name="Yamashiro T."/>
            <person name="Shiraishi A."/>
            <person name="Nakayama K."/>
            <person name="Satake H."/>
        </authorList>
    </citation>
    <scope>NUCLEOTIDE SEQUENCE</scope>
</reference>